<dbReference type="GO" id="GO:0005524">
    <property type="term" value="F:ATP binding"/>
    <property type="evidence" value="ECO:0007669"/>
    <property type="project" value="UniProtKB-KW"/>
</dbReference>
<comment type="catalytic activity">
    <reaction evidence="9">
        <text>(6S)-5,6,7,8-tetrahydrofolyl-(gamma-L-Glu)(n) + L-glutamate + ATP = (6S)-5,6,7,8-tetrahydrofolyl-(gamma-L-Glu)(n+1) + ADP + phosphate + H(+)</text>
        <dbReference type="Rhea" id="RHEA:10580"/>
        <dbReference type="Rhea" id="RHEA-COMP:14738"/>
        <dbReference type="Rhea" id="RHEA-COMP:14740"/>
        <dbReference type="ChEBI" id="CHEBI:15378"/>
        <dbReference type="ChEBI" id="CHEBI:29985"/>
        <dbReference type="ChEBI" id="CHEBI:30616"/>
        <dbReference type="ChEBI" id="CHEBI:43474"/>
        <dbReference type="ChEBI" id="CHEBI:141005"/>
        <dbReference type="ChEBI" id="CHEBI:456216"/>
        <dbReference type="EC" id="6.3.2.17"/>
    </reaction>
</comment>
<dbReference type="GO" id="GO:0046872">
    <property type="term" value="F:metal ion binding"/>
    <property type="evidence" value="ECO:0007669"/>
    <property type="project" value="UniProtKB-KW"/>
</dbReference>
<protein>
    <recommendedName>
        <fullName evidence="2">tetrahydrofolate synthase</fullName>
        <ecNumber evidence="2">6.3.2.17</ecNumber>
    </recommendedName>
    <alternativeName>
        <fullName evidence="8">Tetrahydrofolylpolyglutamate synthase</fullName>
    </alternativeName>
</protein>
<keyword evidence="7" id="KW-0460">Magnesium</keyword>
<dbReference type="Gene3D" id="3.40.1190.10">
    <property type="entry name" value="Mur-like, catalytic domain"/>
    <property type="match status" value="1"/>
</dbReference>
<dbReference type="AlphaFoldDB" id="A0A367ZUQ2"/>
<gene>
    <name evidence="13" type="ORF">OZSIB_0904</name>
</gene>
<evidence type="ECO:0000256" key="7">
    <source>
        <dbReference type="ARBA" id="ARBA00022842"/>
    </source>
</evidence>
<dbReference type="InterPro" id="IPR004101">
    <property type="entry name" value="Mur_ligase_C"/>
</dbReference>
<evidence type="ECO:0000313" key="13">
    <source>
        <dbReference type="EMBL" id="RCK81770.1"/>
    </source>
</evidence>
<dbReference type="Proteomes" id="UP000252355">
    <property type="component" value="Unassembled WGS sequence"/>
</dbReference>
<evidence type="ECO:0000256" key="5">
    <source>
        <dbReference type="ARBA" id="ARBA00022741"/>
    </source>
</evidence>
<proteinExistence type="inferred from homology"/>
<evidence type="ECO:0000259" key="12">
    <source>
        <dbReference type="Pfam" id="PF08245"/>
    </source>
</evidence>
<evidence type="ECO:0000313" key="14">
    <source>
        <dbReference type="Proteomes" id="UP000252355"/>
    </source>
</evidence>
<evidence type="ECO:0000259" key="11">
    <source>
        <dbReference type="Pfam" id="PF02875"/>
    </source>
</evidence>
<evidence type="ECO:0000256" key="6">
    <source>
        <dbReference type="ARBA" id="ARBA00022840"/>
    </source>
</evidence>
<dbReference type="Gene3D" id="3.90.190.20">
    <property type="entry name" value="Mur ligase, C-terminal domain"/>
    <property type="match status" value="1"/>
</dbReference>
<evidence type="ECO:0000256" key="10">
    <source>
        <dbReference type="PIRNR" id="PIRNR001563"/>
    </source>
</evidence>
<organism evidence="13 14">
    <name type="scientific">Candidatus Ozemobacter sibiricus</name>
    <dbReference type="NCBI Taxonomy" id="2268124"/>
    <lineage>
        <taxon>Bacteria</taxon>
        <taxon>Candidatus Ozemobacteria</taxon>
        <taxon>Candidatus Ozemobacterales</taxon>
        <taxon>Candidatus Ozemobacteraceae</taxon>
        <taxon>Candidatus Ozemobacter</taxon>
    </lineage>
</organism>
<reference evidence="13 14" key="1">
    <citation type="submission" date="2018-05" db="EMBL/GenBank/DDBJ databases">
        <title>A metagenomic window into the 2 km-deep terrestrial subsurface aquifer revealed taxonomically and functionally diverse microbial community comprising novel uncultured bacterial lineages.</title>
        <authorList>
            <person name="Kadnikov V.V."/>
            <person name="Mardanov A.V."/>
            <person name="Beletsky A.V."/>
            <person name="Banks D."/>
            <person name="Pimenov N.V."/>
            <person name="Frank Y.A."/>
            <person name="Karnachuk O.V."/>
            <person name="Ravin N.V."/>
        </authorList>
    </citation>
    <scope>NUCLEOTIDE SEQUENCE [LARGE SCALE GENOMIC DNA]</scope>
    <source>
        <strain evidence="13">BY5</strain>
    </source>
</reference>
<dbReference type="GO" id="GO:0005737">
    <property type="term" value="C:cytoplasm"/>
    <property type="evidence" value="ECO:0007669"/>
    <property type="project" value="TreeGrafter"/>
</dbReference>
<sequence length="430" mass="46871">MDLPDVIEWLTSRDLLTGPFGLHRMEYLMERLDHPQRQYPAVLIGGTNGKGSVTVLLESIMAATDIYQVGSTISPHLVDLTERIRLQTGPMPAKHWIAGATALQDIVSVMDRESSLGPPSFFELVTALAFFAFREADLDLAVVEVGLGGRLDATNVCHPEVSIITNIGTDHRELLGPDRPSIAREKLGILRPKRPLITAERDPEILAIFREVCQKARSPLIEAHPQNFFDVIESTAHGHRLRLRGVDGDVHLPLPGLHQLDNLALVLAAVQVLSDHGFEIPPAAIARGISRVSWPGRLQWLPGNPPILVDGAHNAEGLASLTGFLDRFPLERPCHLILGSLQKKPGPAMAAALAPYADTLAFVPPTSSRALTRSEFDAQIAPLDVRWKWYPTLPEALEAGQNARTILLSGSLYLVADLLRLKGLPGGSRA</sequence>
<accession>A0A367ZUQ2</accession>
<keyword evidence="3 10" id="KW-0436">Ligase</keyword>
<dbReference type="PIRSF" id="PIRSF001563">
    <property type="entry name" value="Folylpolyglu_synth"/>
    <property type="match status" value="1"/>
</dbReference>
<dbReference type="Pfam" id="PF02875">
    <property type="entry name" value="Mur_ligase_C"/>
    <property type="match status" value="1"/>
</dbReference>
<keyword evidence="4" id="KW-0479">Metal-binding</keyword>
<dbReference type="InterPro" id="IPR013221">
    <property type="entry name" value="Mur_ligase_cen"/>
</dbReference>
<dbReference type="GO" id="GO:0004326">
    <property type="term" value="F:tetrahydrofolylpolyglutamate synthase activity"/>
    <property type="evidence" value="ECO:0007669"/>
    <property type="project" value="UniProtKB-EC"/>
</dbReference>
<dbReference type="NCBIfam" id="TIGR01499">
    <property type="entry name" value="folC"/>
    <property type="match status" value="1"/>
</dbReference>
<evidence type="ECO:0000256" key="3">
    <source>
        <dbReference type="ARBA" id="ARBA00022598"/>
    </source>
</evidence>
<feature type="domain" description="Mur ligase C-terminal" evidence="11">
    <location>
        <begin position="296"/>
        <end position="411"/>
    </location>
</feature>
<dbReference type="InterPro" id="IPR001645">
    <property type="entry name" value="Folylpolyglutamate_synth"/>
</dbReference>
<comment type="similarity">
    <text evidence="1 10">Belongs to the folylpolyglutamate synthase family.</text>
</comment>
<dbReference type="InterPro" id="IPR036615">
    <property type="entry name" value="Mur_ligase_C_dom_sf"/>
</dbReference>
<dbReference type="EC" id="6.3.2.17" evidence="2"/>
<evidence type="ECO:0000256" key="9">
    <source>
        <dbReference type="ARBA" id="ARBA00047493"/>
    </source>
</evidence>
<dbReference type="PANTHER" id="PTHR11136">
    <property type="entry name" value="FOLYLPOLYGLUTAMATE SYNTHASE-RELATED"/>
    <property type="match status" value="1"/>
</dbReference>
<evidence type="ECO:0000256" key="4">
    <source>
        <dbReference type="ARBA" id="ARBA00022723"/>
    </source>
</evidence>
<comment type="caution">
    <text evidence="13">The sequence shown here is derived from an EMBL/GenBank/DDBJ whole genome shotgun (WGS) entry which is preliminary data.</text>
</comment>
<evidence type="ECO:0000256" key="1">
    <source>
        <dbReference type="ARBA" id="ARBA00008276"/>
    </source>
</evidence>
<feature type="domain" description="Mur ligase central" evidence="12">
    <location>
        <begin position="44"/>
        <end position="270"/>
    </location>
</feature>
<dbReference type="EMBL" id="QOQW01000001">
    <property type="protein sequence ID" value="RCK81770.1"/>
    <property type="molecule type" value="Genomic_DNA"/>
</dbReference>
<dbReference type="SUPFAM" id="SSF53623">
    <property type="entry name" value="MurD-like peptide ligases, catalytic domain"/>
    <property type="match status" value="1"/>
</dbReference>
<dbReference type="InterPro" id="IPR036565">
    <property type="entry name" value="Mur-like_cat_sf"/>
</dbReference>
<evidence type="ECO:0000256" key="8">
    <source>
        <dbReference type="ARBA" id="ARBA00030592"/>
    </source>
</evidence>
<keyword evidence="6 10" id="KW-0067">ATP-binding</keyword>
<dbReference type="SUPFAM" id="SSF53244">
    <property type="entry name" value="MurD-like peptide ligases, peptide-binding domain"/>
    <property type="match status" value="1"/>
</dbReference>
<dbReference type="PANTHER" id="PTHR11136:SF0">
    <property type="entry name" value="DIHYDROFOLATE SYNTHETASE-RELATED"/>
    <property type="match status" value="1"/>
</dbReference>
<dbReference type="Pfam" id="PF08245">
    <property type="entry name" value="Mur_ligase_M"/>
    <property type="match status" value="1"/>
</dbReference>
<dbReference type="GO" id="GO:0008841">
    <property type="term" value="F:dihydrofolate synthase activity"/>
    <property type="evidence" value="ECO:0007669"/>
    <property type="project" value="TreeGrafter"/>
</dbReference>
<evidence type="ECO:0000256" key="2">
    <source>
        <dbReference type="ARBA" id="ARBA00013025"/>
    </source>
</evidence>
<keyword evidence="5 10" id="KW-0547">Nucleotide-binding</keyword>
<name>A0A367ZUQ2_9BACT</name>